<accession>A0A3S3U847</accession>
<proteinExistence type="predicted"/>
<name>A0A3S3U847_9BACT</name>
<reference evidence="1 2" key="1">
    <citation type="submission" date="2017-01" db="EMBL/GenBank/DDBJ databases">
        <title>The cable genome- insights into the physiology and evolution of filamentous bacteria capable of sulfide oxidation via long distance electron transfer.</title>
        <authorList>
            <person name="Schreiber L."/>
            <person name="Bjerg J.T."/>
            <person name="Boggild A."/>
            <person name="Van De Vossenberg J."/>
            <person name="Meysman F."/>
            <person name="Nielsen L.P."/>
            <person name="Schramm A."/>
            <person name="Kjeldsen K.U."/>
        </authorList>
    </citation>
    <scope>NUCLEOTIDE SEQUENCE [LARGE SCALE GENOMIC DNA]</scope>
    <source>
        <strain evidence="1">MCF</strain>
    </source>
</reference>
<dbReference type="Proteomes" id="UP000287853">
    <property type="component" value="Unassembled WGS sequence"/>
</dbReference>
<dbReference type="AlphaFoldDB" id="A0A3S3U847"/>
<evidence type="ECO:0000313" key="1">
    <source>
        <dbReference type="EMBL" id="RWX44364.1"/>
    </source>
</evidence>
<sequence length="53" mass="6001">MLEIEFRELEVMNQGIPAEGGRAGQQGEADKQACKKYLDEDDNPSFLRDSELQ</sequence>
<evidence type="ECO:0000313" key="2">
    <source>
        <dbReference type="Proteomes" id="UP000287853"/>
    </source>
</evidence>
<dbReference type="EMBL" id="MTKO01000096">
    <property type="protein sequence ID" value="RWX44364.1"/>
    <property type="molecule type" value="Genomic_DNA"/>
</dbReference>
<organism evidence="1 2">
    <name type="scientific">Candidatus Electrothrix aarhusensis</name>
    <dbReference type="NCBI Taxonomy" id="1859131"/>
    <lineage>
        <taxon>Bacteria</taxon>
        <taxon>Pseudomonadati</taxon>
        <taxon>Thermodesulfobacteriota</taxon>
        <taxon>Desulfobulbia</taxon>
        <taxon>Desulfobulbales</taxon>
        <taxon>Desulfobulbaceae</taxon>
        <taxon>Candidatus Electrothrix</taxon>
    </lineage>
</organism>
<keyword evidence="2" id="KW-1185">Reference proteome</keyword>
<gene>
    <name evidence="1" type="ORF">H206_03387</name>
</gene>
<comment type="caution">
    <text evidence="1">The sequence shown here is derived from an EMBL/GenBank/DDBJ whole genome shotgun (WGS) entry which is preliminary data.</text>
</comment>
<protein>
    <submittedName>
        <fullName evidence="1">Uncharacterized protein</fullName>
    </submittedName>
</protein>